<protein>
    <submittedName>
        <fullName evidence="3">Cell division protein FtsL</fullName>
    </submittedName>
</protein>
<dbReference type="GO" id="GO:0051301">
    <property type="term" value="P:cell division"/>
    <property type="evidence" value="ECO:0007669"/>
    <property type="project" value="UniProtKB-KW"/>
</dbReference>
<evidence type="ECO:0000256" key="1">
    <source>
        <dbReference type="SAM" id="Coils"/>
    </source>
</evidence>
<keyword evidence="2" id="KW-0812">Transmembrane</keyword>
<dbReference type="RefSeq" id="WP_209455298.1">
    <property type="nucleotide sequence ID" value="NZ_BAAACS010000017.1"/>
</dbReference>
<reference evidence="3 4" key="1">
    <citation type="submission" date="2021-03" db="EMBL/GenBank/DDBJ databases">
        <title>Genomic Encyclopedia of Type Strains, Phase IV (KMG-IV): sequencing the most valuable type-strain genomes for metagenomic binning, comparative biology and taxonomic classification.</title>
        <authorList>
            <person name="Goeker M."/>
        </authorList>
    </citation>
    <scope>NUCLEOTIDE SEQUENCE [LARGE SCALE GENOMIC DNA]</scope>
    <source>
        <strain evidence="3 4">DSM 1289</strain>
    </source>
</reference>
<dbReference type="EMBL" id="JAGGJX010000001">
    <property type="protein sequence ID" value="MBP1853615.1"/>
    <property type="molecule type" value="Genomic_DNA"/>
</dbReference>
<accession>A0ABS4E6P4</accession>
<feature type="transmembrane region" description="Helical" evidence="2">
    <location>
        <begin position="6"/>
        <end position="25"/>
    </location>
</feature>
<name>A0ABS4E6P4_9FIRM</name>
<feature type="coiled-coil region" evidence="1">
    <location>
        <begin position="33"/>
        <end position="60"/>
    </location>
</feature>
<keyword evidence="4" id="KW-1185">Reference proteome</keyword>
<evidence type="ECO:0000313" key="3">
    <source>
        <dbReference type="EMBL" id="MBP1853615.1"/>
    </source>
</evidence>
<comment type="caution">
    <text evidence="3">The sequence shown here is derived from an EMBL/GenBank/DDBJ whole genome shotgun (WGS) entry which is preliminary data.</text>
</comment>
<keyword evidence="3" id="KW-0131">Cell cycle</keyword>
<dbReference type="Proteomes" id="UP000767291">
    <property type="component" value="Unassembled WGS sequence"/>
</dbReference>
<keyword evidence="3" id="KW-0132">Cell division</keyword>
<keyword evidence="2" id="KW-0472">Membrane</keyword>
<organism evidence="3 4">
    <name type="scientific">Metaclostridioides mangenotii</name>
    <dbReference type="NCBI Taxonomy" id="1540"/>
    <lineage>
        <taxon>Bacteria</taxon>
        <taxon>Bacillati</taxon>
        <taxon>Bacillota</taxon>
        <taxon>Clostridia</taxon>
        <taxon>Peptostreptococcales</taxon>
        <taxon>Peptostreptococcaceae</taxon>
        <taxon>Metaclostridioides</taxon>
    </lineage>
</organism>
<evidence type="ECO:0000313" key="4">
    <source>
        <dbReference type="Proteomes" id="UP000767291"/>
    </source>
</evidence>
<proteinExistence type="predicted"/>
<keyword evidence="2" id="KW-1133">Transmembrane helix</keyword>
<evidence type="ECO:0000256" key="2">
    <source>
        <dbReference type="SAM" id="Phobius"/>
    </source>
</evidence>
<sequence length="60" mass="7160">MINIITLLTYIAIAAVSLIIIYNYGRKLEQEIYSEQRIKFEQLNIENMKLENEIRNKKQS</sequence>
<keyword evidence="1" id="KW-0175">Coiled coil</keyword>
<gene>
    <name evidence="3" type="ORF">J2Z43_000005</name>
</gene>